<sequence length="166" mass="17817">MTTAKSGYHHGDLRNALIAAAVELAAADGPDAITIRAAARATGVTPPAVYRHFADRDELVSAVREQVVQRLTNATRDARDLWVVAREYVRFAAAEPGLFRTIAEPVNVHDLDDVGAWSSVHGLAVLLAGPLRSWPQAMKDAAVERVLAALKRGLESTVDSTSRRAA</sequence>
<dbReference type="InterPro" id="IPR050109">
    <property type="entry name" value="HTH-type_TetR-like_transc_reg"/>
</dbReference>
<name>A0A4R2J850_9PSEU</name>
<dbReference type="Gene3D" id="1.10.357.10">
    <property type="entry name" value="Tetracycline Repressor, domain 2"/>
    <property type="match status" value="1"/>
</dbReference>
<dbReference type="PROSITE" id="PS50977">
    <property type="entry name" value="HTH_TETR_2"/>
    <property type="match status" value="1"/>
</dbReference>
<dbReference type="PANTHER" id="PTHR30055:SF220">
    <property type="entry name" value="TETR-FAMILY REGULATORY PROTEIN"/>
    <property type="match status" value="1"/>
</dbReference>
<evidence type="ECO:0000256" key="1">
    <source>
        <dbReference type="ARBA" id="ARBA00023125"/>
    </source>
</evidence>
<keyword evidence="1 2" id="KW-0238">DNA-binding</keyword>
<dbReference type="PRINTS" id="PR00455">
    <property type="entry name" value="HTHTETR"/>
</dbReference>
<feature type="DNA-binding region" description="H-T-H motif" evidence="2">
    <location>
        <begin position="34"/>
        <end position="53"/>
    </location>
</feature>
<evidence type="ECO:0000313" key="5">
    <source>
        <dbReference type="Proteomes" id="UP000295680"/>
    </source>
</evidence>
<evidence type="ECO:0000259" key="3">
    <source>
        <dbReference type="PROSITE" id="PS50977"/>
    </source>
</evidence>
<keyword evidence="5" id="KW-1185">Reference proteome</keyword>
<protein>
    <submittedName>
        <fullName evidence="4">TetR family transcriptional regulator</fullName>
    </submittedName>
</protein>
<reference evidence="4 5" key="1">
    <citation type="submission" date="2019-03" db="EMBL/GenBank/DDBJ databases">
        <title>Genomic Encyclopedia of Type Strains, Phase IV (KMG-IV): sequencing the most valuable type-strain genomes for metagenomic binning, comparative biology and taxonomic classification.</title>
        <authorList>
            <person name="Goeker M."/>
        </authorList>
    </citation>
    <scope>NUCLEOTIDE SEQUENCE [LARGE SCALE GENOMIC DNA]</scope>
    <source>
        <strain evidence="4 5">DSM 45934</strain>
    </source>
</reference>
<dbReference type="RefSeq" id="WP_132123349.1">
    <property type="nucleotide sequence ID" value="NZ_SLWS01000009.1"/>
</dbReference>
<dbReference type="Proteomes" id="UP000295680">
    <property type="component" value="Unassembled WGS sequence"/>
</dbReference>
<dbReference type="PANTHER" id="PTHR30055">
    <property type="entry name" value="HTH-TYPE TRANSCRIPTIONAL REGULATOR RUTR"/>
    <property type="match status" value="1"/>
</dbReference>
<dbReference type="Pfam" id="PF00440">
    <property type="entry name" value="TetR_N"/>
    <property type="match status" value="1"/>
</dbReference>
<dbReference type="InterPro" id="IPR036271">
    <property type="entry name" value="Tet_transcr_reg_TetR-rel_C_sf"/>
</dbReference>
<dbReference type="OrthoDB" id="3173376at2"/>
<gene>
    <name evidence="4" type="ORF">EV192_109368</name>
</gene>
<dbReference type="GO" id="GO:0000976">
    <property type="term" value="F:transcription cis-regulatory region binding"/>
    <property type="evidence" value="ECO:0007669"/>
    <property type="project" value="TreeGrafter"/>
</dbReference>
<dbReference type="InterPro" id="IPR001647">
    <property type="entry name" value="HTH_TetR"/>
</dbReference>
<proteinExistence type="predicted"/>
<feature type="domain" description="HTH tetR-type" evidence="3">
    <location>
        <begin position="11"/>
        <end position="71"/>
    </location>
</feature>
<accession>A0A4R2J850</accession>
<dbReference type="GO" id="GO:0003700">
    <property type="term" value="F:DNA-binding transcription factor activity"/>
    <property type="evidence" value="ECO:0007669"/>
    <property type="project" value="TreeGrafter"/>
</dbReference>
<evidence type="ECO:0000313" key="4">
    <source>
        <dbReference type="EMBL" id="TCO54387.1"/>
    </source>
</evidence>
<dbReference type="SUPFAM" id="SSF48498">
    <property type="entry name" value="Tetracyclin repressor-like, C-terminal domain"/>
    <property type="match status" value="1"/>
</dbReference>
<organism evidence="4 5">
    <name type="scientific">Actinocrispum wychmicini</name>
    <dbReference type="NCBI Taxonomy" id="1213861"/>
    <lineage>
        <taxon>Bacteria</taxon>
        <taxon>Bacillati</taxon>
        <taxon>Actinomycetota</taxon>
        <taxon>Actinomycetes</taxon>
        <taxon>Pseudonocardiales</taxon>
        <taxon>Pseudonocardiaceae</taxon>
        <taxon>Actinocrispum</taxon>
    </lineage>
</organism>
<evidence type="ECO:0000256" key="2">
    <source>
        <dbReference type="PROSITE-ProRule" id="PRU00335"/>
    </source>
</evidence>
<dbReference type="SUPFAM" id="SSF46689">
    <property type="entry name" value="Homeodomain-like"/>
    <property type="match status" value="1"/>
</dbReference>
<comment type="caution">
    <text evidence="4">The sequence shown here is derived from an EMBL/GenBank/DDBJ whole genome shotgun (WGS) entry which is preliminary data.</text>
</comment>
<dbReference type="InterPro" id="IPR009057">
    <property type="entry name" value="Homeodomain-like_sf"/>
</dbReference>
<dbReference type="AlphaFoldDB" id="A0A4R2J850"/>
<dbReference type="EMBL" id="SLWS01000009">
    <property type="protein sequence ID" value="TCO54387.1"/>
    <property type="molecule type" value="Genomic_DNA"/>
</dbReference>